<evidence type="ECO:0000256" key="3">
    <source>
        <dbReference type="ARBA" id="ARBA00022963"/>
    </source>
</evidence>
<comment type="similarity">
    <text evidence="1">Belongs to the 'GDSL' lipolytic enzyme family.</text>
</comment>
<proteinExistence type="inferred from homology"/>
<evidence type="ECO:0000256" key="4">
    <source>
        <dbReference type="SAM" id="SignalP"/>
    </source>
</evidence>
<organism evidence="5 6">
    <name type="scientific">Tanacetum coccineum</name>
    <dbReference type="NCBI Taxonomy" id="301880"/>
    <lineage>
        <taxon>Eukaryota</taxon>
        <taxon>Viridiplantae</taxon>
        <taxon>Streptophyta</taxon>
        <taxon>Embryophyta</taxon>
        <taxon>Tracheophyta</taxon>
        <taxon>Spermatophyta</taxon>
        <taxon>Magnoliopsida</taxon>
        <taxon>eudicotyledons</taxon>
        <taxon>Gunneridae</taxon>
        <taxon>Pentapetalae</taxon>
        <taxon>asterids</taxon>
        <taxon>campanulids</taxon>
        <taxon>Asterales</taxon>
        <taxon>Asteraceae</taxon>
        <taxon>Asteroideae</taxon>
        <taxon>Anthemideae</taxon>
        <taxon>Anthemidinae</taxon>
        <taxon>Tanacetum</taxon>
    </lineage>
</organism>
<dbReference type="InterPro" id="IPR036514">
    <property type="entry name" value="SGNH_hydro_sf"/>
</dbReference>
<keyword evidence="4" id="KW-0732">Signal</keyword>
<protein>
    <submittedName>
        <fullName evidence="5">GDSL esterase/lipase-like protein</fullName>
    </submittedName>
</protein>
<gene>
    <name evidence="5" type="ORF">Tco_1044428</name>
</gene>
<evidence type="ECO:0000256" key="2">
    <source>
        <dbReference type="ARBA" id="ARBA00022801"/>
    </source>
</evidence>
<dbReference type="SUPFAM" id="SSF52266">
    <property type="entry name" value="SGNH hydrolase"/>
    <property type="match status" value="1"/>
</dbReference>
<sequence>MANMANKVLLKFATSMLLLCALLFTSTCSCQSVPGIYMLGDSLVDVGNNNHLPLSVAKANFPHNGIDFPTGKATGRFSNGKNAADFLAEKVGLPTGPPYLSLLSKEQDLGDAPITGVNFASGGSGIVRDTPKQSISLTQQVEHYSLVYEQLVQKLGSTGAQTHLAKSLFMIVIGSNDLFAYFKNNSDASKIYTPQQYVDLMASNLIQLMKRLYGMGARKFVVTGVGMIGCCPRQRKHNATSECKEDTNYWSTKYNDGLKPLLENLKLESPDINYSYFDMYGAMGDLIQDPQKYGITEIKEACCGLGNLKADFPCTPISKYCSNRNDHLFWDFYHPTEMVSNLNIDLMYNGPKQYTIPINVEQLAEL</sequence>
<dbReference type="InterPro" id="IPR051058">
    <property type="entry name" value="GDSL_Est/Lipase"/>
</dbReference>
<feature type="signal peptide" evidence="4">
    <location>
        <begin position="1"/>
        <end position="30"/>
    </location>
</feature>
<reference evidence="5" key="1">
    <citation type="journal article" date="2022" name="Int. J. Mol. Sci.">
        <title>Draft Genome of Tanacetum Coccineum: Genomic Comparison of Closely Related Tanacetum-Family Plants.</title>
        <authorList>
            <person name="Yamashiro T."/>
            <person name="Shiraishi A."/>
            <person name="Nakayama K."/>
            <person name="Satake H."/>
        </authorList>
    </citation>
    <scope>NUCLEOTIDE SEQUENCE</scope>
</reference>
<evidence type="ECO:0000313" key="6">
    <source>
        <dbReference type="Proteomes" id="UP001151760"/>
    </source>
</evidence>
<dbReference type="CDD" id="cd01837">
    <property type="entry name" value="SGNH_plant_lipase_like"/>
    <property type="match status" value="1"/>
</dbReference>
<reference evidence="5" key="2">
    <citation type="submission" date="2022-01" db="EMBL/GenBank/DDBJ databases">
        <authorList>
            <person name="Yamashiro T."/>
            <person name="Shiraishi A."/>
            <person name="Satake H."/>
            <person name="Nakayama K."/>
        </authorList>
    </citation>
    <scope>NUCLEOTIDE SEQUENCE</scope>
</reference>
<feature type="chain" id="PRO_5046892277" evidence="4">
    <location>
        <begin position="31"/>
        <end position="366"/>
    </location>
</feature>
<dbReference type="EMBL" id="BQNB010018736">
    <property type="protein sequence ID" value="GJT77703.1"/>
    <property type="molecule type" value="Genomic_DNA"/>
</dbReference>
<dbReference type="Gene3D" id="3.40.50.1110">
    <property type="entry name" value="SGNH hydrolase"/>
    <property type="match status" value="1"/>
</dbReference>
<accession>A0ABQ5GQA2</accession>
<dbReference type="PANTHER" id="PTHR45648:SF170">
    <property type="entry name" value="TRIACYLGLYCEROL LIPASE"/>
    <property type="match status" value="1"/>
</dbReference>
<dbReference type="InterPro" id="IPR035669">
    <property type="entry name" value="SGNH_plant_lipase-like"/>
</dbReference>
<evidence type="ECO:0000256" key="1">
    <source>
        <dbReference type="ARBA" id="ARBA00008668"/>
    </source>
</evidence>
<evidence type="ECO:0000313" key="5">
    <source>
        <dbReference type="EMBL" id="GJT77703.1"/>
    </source>
</evidence>
<dbReference type="PANTHER" id="PTHR45648">
    <property type="entry name" value="GDSL LIPASE/ACYLHYDROLASE FAMILY PROTEIN (AFU_ORTHOLOGUE AFUA_4G14700)"/>
    <property type="match status" value="1"/>
</dbReference>
<dbReference type="Proteomes" id="UP001151760">
    <property type="component" value="Unassembled WGS sequence"/>
</dbReference>
<keyword evidence="3" id="KW-0442">Lipid degradation</keyword>
<keyword evidence="6" id="KW-1185">Reference proteome</keyword>
<keyword evidence="3" id="KW-0443">Lipid metabolism</keyword>
<name>A0ABQ5GQA2_9ASTR</name>
<dbReference type="InterPro" id="IPR001087">
    <property type="entry name" value="GDSL"/>
</dbReference>
<dbReference type="PROSITE" id="PS51257">
    <property type="entry name" value="PROKAR_LIPOPROTEIN"/>
    <property type="match status" value="1"/>
</dbReference>
<keyword evidence="2" id="KW-0378">Hydrolase</keyword>
<dbReference type="Pfam" id="PF00657">
    <property type="entry name" value="Lipase_GDSL"/>
    <property type="match status" value="1"/>
</dbReference>
<comment type="caution">
    <text evidence="5">The sequence shown here is derived from an EMBL/GenBank/DDBJ whole genome shotgun (WGS) entry which is preliminary data.</text>
</comment>